<evidence type="ECO:0000256" key="3">
    <source>
        <dbReference type="ARBA" id="ARBA00010301"/>
    </source>
</evidence>
<evidence type="ECO:0000256" key="1">
    <source>
        <dbReference type="ARBA" id="ARBA00004147"/>
    </source>
</evidence>
<keyword evidence="11" id="KW-0946">Virion</keyword>
<evidence type="ECO:0000256" key="15">
    <source>
        <dbReference type="ARBA" id="ARBA00046863"/>
    </source>
</evidence>
<protein>
    <submittedName>
        <fullName evidence="16">Capsid protein</fullName>
    </submittedName>
</protein>
<reference evidence="16" key="2">
    <citation type="submission" date="2024-02" db="EMBL/GenBank/DDBJ databases">
        <authorList>
            <person name="Hu B."/>
        </authorList>
    </citation>
    <scope>NUCLEOTIDE SEQUENCE</scope>
    <source>
        <strain evidence="16">9A/Kenya/BAT260/2015</strain>
    </source>
</reference>
<comment type="subunit">
    <text evidence="15">Homomultimer. Assembles in the nucleus, presumably in an immature form, then migrates to the cytoplasm once assembled as mature virion. Interacts with Rep; this interaction relocates Rep into the nucleus.</text>
</comment>
<evidence type="ECO:0000256" key="9">
    <source>
        <dbReference type="ARBA" id="ARBA00022595"/>
    </source>
</evidence>
<dbReference type="Pfam" id="PF02443">
    <property type="entry name" value="Circo_capsid"/>
    <property type="match status" value="1"/>
</dbReference>
<comment type="subcellular location">
    <subcellularLocation>
        <location evidence="1">Host nucleus</location>
    </subcellularLocation>
    <subcellularLocation>
        <location evidence="2">Virion</location>
    </subcellularLocation>
</comment>
<evidence type="ECO:0000256" key="4">
    <source>
        <dbReference type="ARBA" id="ARBA00022431"/>
    </source>
</evidence>
<evidence type="ECO:0000313" key="16">
    <source>
        <dbReference type="EMBL" id="XBH24059.1"/>
    </source>
</evidence>
<evidence type="ECO:0000256" key="11">
    <source>
        <dbReference type="ARBA" id="ARBA00022844"/>
    </source>
</evidence>
<keyword evidence="10" id="KW-1161">Viral attachment to host cell</keyword>
<evidence type="ECO:0000256" key="12">
    <source>
        <dbReference type="ARBA" id="ARBA00022890"/>
    </source>
</evidence>
<organism evidence="16">
    <name type="scientific">Coleura bat circovirus</name>
    <dbReference type="NCBI Taxonomy" id="3141865"/>
    <lineage>
        <taxon>Viruses</taxon>
        <taxon>Monodnaviria</taxon>
        <taxon>Shotokuvirae</taxon>
        <taxon>Cressdnaviricota</taxon>
        <taxon>Arfiviricetes</taxon>
        <taxon>Cirlivirales</taxon>
        <taxon>Circoviridae</taxon>
        <taxon>Circovirus</taxon>
    </lineage>
</organism>
<evidence type="ECO:0000256" key="8">
    <source>
        <dbReference type="ARBA" id="ARBA00022581"/>
    </source>
</evidence>
<proteinExistence type="inferred from homology"/>
<name>A0AAU7E2S0_9CIRC</name>
<keyword evidence="9" id="KW-1162">Viral penetration into host cytoplasm</keyword>
<evidence type="ECO:0000256" key="6">
    <source>
        <dbReference type="ARBA" id="ARBA00022561"/>
    </source>
</evidence>
<dbReference type="GO" id="GO:0075732">
    <property type="term" value="P:viral penetration into host nucleus"/>
    <property type="evidence" value="ECO:0007669"/>
    <property type="project" value="UniProtKB-KW"/>
</dbReference>
<keyword evidence="14" id="KW-1160">Virus entry into host cell</keyword>
<evidence type="ECO:0000256" key="5">
    <source>
        <dbReference type="ARBA" id="ARBA00022524"/>
    </source>
</evidence>
<dbReference type="GO" id="GO:0019069">
    <property type="term" value="P:viral capsid assembly"/>
    <property type="evidence" value="ECO:0007669"/>
    <property type="project" value="InterPro"/>
</dbReference>
<sequence length="213" mass="24270">MLSTSAETSFVIKPSLSDFDEANVLKDSFESYRIHSLKLRIIPHFNVSSGQSNCPPYYIAPYKTDIDRDKLTEGSILTLDKCRTHHGWRGSVHNYVPAVLSDISYVGTGGTVFNSTSKTNWRPRMEINCGADKIPHYAAILIFAKQPNKDTPAPFYRNYTFQLSAKISFYNQRKIVNTCQPPRNRNVYTLINEPHEYIMNSSLFNLLLNALHS</sequence>
<dbReference type="GO" id="GO:0019062">
    <property type="term" value="P:virion attachment to host cell"/>
    <property type="evidence" value="ECO:0007669"/>
    <property type="project" value="UniProtKB-KW"/>
</dbReference>
<accession>A0AAU7E2S0</accession>
<dbReference type="GO" id="GO:0003677">
    <property type="term" value="F:DNA binding"/>
    <property type="evidence" value="ECO:0007669"/>
    <property type="project" value="UniProtKB-KW"/>
</dbReference>
<dbReference type="GO" id="GO:0075509">
    <property type="term" value="P:endocytosis involved in viral entry into host cell"/>
    <property type="evidence" value="ECO:0007669"/>
    <property type="project" value="UniProtKB-KW"/>
</dbReference>
<dbReference type="EMBL" id="PP711975">
    <property type="protein sequence ID" value="XBH24059.1"/>
    <property type="molecule type" value="Genomic_DNA"/>
</dbReference>
<keyword evidence="5" id="KW-1163">Viral penetration into host nucleus</keyword>
<dbReference type="Gene3D" id="2.60.120.950">
    <property type="entry name" value="Circovirus capsid protein"/>
    <property type="match status" value="1"/>
</dbReference>
<evidence type="ECO:0000256" key="10">
    <source>
        <dbReference type="ARBA" id="ARBA00022804"/>
    </source>
</evidence>
<keyword evidence="13" id="KW-0238">DNA-binding</keyword>
<keyword evidence="7" id="KW-1048">Host nucleus</keyword>
<keyword evidence="4" id="KW-1140">T=1 icosahedral capsid protein</keyword>
<dbReference type="InterPro" id="IPR003383">
    <property type="entry name" value="Circovirus_capsid"/>
</dbReference>
<comment type="similarity">
    <text evidence="3">Belongs to the circoviridae capsid protein family.</text>
</comment>
<keyword evidence="6" id="KW-0167">Capsid protein</keyword>
<dbReference type="GO" id="GO:0042025">
    <property type="term" value="C:host cell nucleus"/>
    <property type="evidence" value="ECO:0007669"/>
    <property type="project" value="UniProtKB-SubCell"/>
</dbReference>
<evidence type="ECO:0000256" key="2">
    <source>
        <dbReference type="ARBA" id="ARBA00004328"/>
    </source>
</evidence>
<evidence type="ECO:0000256" key="7">
    <source>
        <dbReference type="ARBA" id="ARBA00022562"/>
    </source>
</evidence>
<reference evidence="16" key="1">
    <citation type="journal article" date="2024" name="Microbiome">
        <title>Substantial viral diversity in bats and rodents from East Africa: insights into evolution, recombination, and cocirculation.</title>
        <authorList>
            <person name="Wang D."/>
            <person name="Yang X."/>
            <person name="Ren Z."/>
            <person name="Hu B."/>
            <person name="Zhao H."/>
            <person name="Yang K."/>
            <person name="Shi P."/>
            <person name="Zhang Z."/>
            <person name="Feng Q."/>
            <person name="Nawenja C.V."/>
            <person name="Obanda V."/>
            <person name="Robert K."/>
            <person name="Nalikka B."/>
            <person name="Waruhiu C.N."/>
            <person name="Ochola G.O."/>
            <person name="Onyuok S.O."/>
            <person name="Ochieng H."/>
            <person name="Li B."/>
            <person name="Zhu Y."/>
            <person name="Si H."/>
            <person name="Yin J."/>
            <person name="Kristiansen K."/>
            <person name="Jin X."/>
            <person name="Xu X."/>
            <person name="Xiao M."/>
            <person name="Agwanda B."/>
            <person name="Ommeh S."/>
            <person name="Li J."/>
            <person name="Shi Z.L."/>
        </authorList>
    </citation>
    <scope>NUCLEOTIDE SEQUENCE</scope>
    <source>
        <strain evidence="16">9A/Kenya/BAT260/2015</strain>
    </source>
</reference>
<evidence type="ECO:0000256" key="13">
    <source>
        <dbReference type="ARBA" id="ARBA00023125"/>
    </source>
</evidence>
<keyword evidence="12" id="KW-1164">Virus endocytosis by host</keyword>
<evidence type="ECO:0000256" key="14">
    <source>
        <dbReference type="ARBA" id="ARBA00023296"/>
    </source>
</evidence>
<dbReference type="GO" id="GO:0043657">
    <property type="term" value="C:host cell"/>
    <property type="evidence" value="ECO:0007669"/>
    <property type="project" value="GOC"/>
</dbReference>
<keyword evidence="8" id="KW-0945">Host-virus interaction</keyword>
<dbReference type="GO" id="GO:0039615">
    <property type="term" value="C:T=1 icosahedral viral capsid"/>
    <property type="evidence" value="ECO:0007669"/>
    <property type="project" value="UniProtKB-KW"/>
</dbReference>
<dbReference type="InterPro" id="IPR038652">
    <property type="entry name" value="Circovirus_capsid_sf"/>
</dbReference>